<name>M1NNP3_9CORY</name>
<evidence type="ECO:0000313" key="3">
    <source>
        <dbReference type="EMBL" id="AGF71107.1"/>
    </source>
</evidence>
<dbReference type="InterPro" id="IPR025736">
    <property type="entry name" value="PucR_C-HTH_dom"/>
</dbReference>
<dbReference type="Proteomes" id="UP000011723">
    <property type="component" value="Chromosome"/>
</dbReference>
<proteinExistence type="predicted"/>
<dbReference type="Pfam" id="PF13556">
    <property type="entry name" value="HTH_30"/>
    <property type="match status" value="1"/>
</dbReference>
<evidence type="ECO:0000313" key="4">
    <source>
        <dbReference type="Proteomes" id="UP000011723"/>
    </source>
</evidence>
<sequence>MSLLVKILEYIQAGQPVPQEIFSSLNPEEQAAVRSFENSRQIEHRWRDITLSLLRTATDLSRGQDRMKVLDELVHSSRQIIRSDVAYISLNNENTASTSVLTTSGVITEQFRNIRIPFGIGVLGVVASTKQASWTYDHEQDPKVSHVPEVDEAVRAEGIRGILGAPLAIGGEMIGALMVGDRRPRSYTADEIVILDSLASLASVALETSQLIEDLEENITALRDAQEQSEQQIEQLETLSEADSRLMDTLTKGAQLKGVYEIVKEKLGCQVWFWRDGEPFPVHTGERVELEENAEQEMRRLIAESQDTGSITIGEQISVLALTVNQRHLGAICVDRRVSASEARILHRASLTFAAIILFREALVEAESRQVDDLLRRVVAGSAIEEDAARLKKLTGVNLKENVDLHIVVLKSPTPAPSARTLDRLLAKNGLVFEHGDHRCAVVRAPTGIEGTLRVLFDTARQDGRKLYAGATHFPDDPGEIVSAHSRAVSLATSLQGLNLANQVATPSTFGSLGLLLSTEPSTVDQIITDSIGALIAHDEKHSTELTITAAQLFDNSRNISATAKALYVHENTVRQRLERITGILGPHWNTGVRAFDTHLALRAWRIRTQAAPEPKT</sequence>
<organism evidence="3 4">
    <name type="scientific">Corynebacterium halotolerans YIM 70093 = DSM 44683</name>
    <dbReference type="NCBI Taxonomy" id="1121362"/>
    <lineage>
        <taxon>Bacteria</taxon>
        <taxon>Bacillati</taxon>
        <taxon>Actinomycetota</taxon>
        <taxon>Actinomycetes</taxon>
        <taxon>Mycobacteriales</taxon>
        <taxon>Corynebacteriaceae</taxon>
        <taxon>Corynebacterium</taxon>
    </lineage>
</organism>
<dbReference type="Pfam" id="PF13185">
    <property type="entry name" value="GAF_2"/>
    <property type="match status" value="1"/>
</dbReference>
<dbReference type="InterPro" id="IPR029016">
    <property type="entry name" value="GAF-like_dom_sf"/>
</dbReference>
<feature type="domain" description="GAF" evidence="2">
    <location>
        <begin position="65"/>
        <end position="216"/>
    </location>
</feature>
<dbReference type="SUPFAM" id="SSF55781">
    <property type="entry name" value="GAF domain-like"/>
    <property type="match status" value="1"/>
</dbReference>
<dbReference type="InterPro" id="IPR042070">
    <property type="entry name" value="PucR_C-HTH_sf"/>
</dbReference>
<keyword evidence="1" id="KW-0175">Coiled coil</keyword>
<dbReference type="OrthoDB" id="8026818at2"/>
<dbReference type="InterPro" id="IPR051448">
    <property type="entry name" value="CdaR-like_regulators"/>
</dbReference>
<dbReference type="eggNOG" id="COG2203">
    <property type="taxonomic scope" value="Bacteria"/>
</dbReference>
<gene>
    <name evidence="3" type="ORF">A605_00455</name>
</gene>
<reference evidence="3 4" key="1">
    <citation type="journal article" date="2012" name="Stand. Genomic Sci.">
        <title>Genome sequence of the halotolerant bacterium Corynebacterium halotolerans type strain YIM 70093(T) (= DSM 44683(T)).</title>
        <authorList>
            <person name="Ruckert C."/>
            <person name="Albersmeier A."/>
            <person name="Al-Dilaimi A."/>
            <person name="Niehaus K."/>
            <person name="Szczepanowski R."/>
            <person name="Kalinowski J."/>
        </authorList>
    </citation>
    <scope>NUCLEOTIDE SEQUENCE [LARGE SCALE GENOMIC DNA]</scope>
    <source>
        <strain evidence="3">YIM 70093</strain>
    </source>
</reference>
<feature type="coiled-coil region" evidence="1">
    <location>
        <begin position="205"/>
        <end position="242"/>
    </location>
</feature>
<evidence type="ECO:0000256" key="1">
    <source>
        <dbReference type="SAM" id="Coils"/>
    </source>
</evidence>
<dbReference type="EMBL" id="CP003697">
    <property type="protein sequence ID" value="AGF71107.1"/>
    <property type="molecule type" value="Genomic_DNA"/>
</dbReference>
<dbReference type="HOGENOM" id="CLU_459048_0_0_11"/>
<dbReference type="KEGG" id="chn:A605_00455"/>
<dbReference type="Gene3D" id="1.10.10.2840">
    <property type="entry name" value="PucR C-terminal helix-turn-helix domain"/>
    <property type="match status" value="1"/>
</dbReference>
<dbReference type="eggNOG" id="COG2508">
    <property type="taxonomic scope" value="Bacteria"/>
</dbReference>
<dbReference type="PANTHER" id="PTHR33744:SF1">
    <property type="entry name" value="DNA-BINDING TRANSCRIPTIONAL ACTIVATOR ADER"/>
    <property type="match status" value="1"/>
</dbReference>
<dbReference type="AlphaFoldDB" id="M1NNP3"/>
<accession>M1NNP3</accession>
<evidence type="ECO:0000259" key="2">
    <source>
        <dbReference type="SMART" id="SM00065"/>
    </source>
</evidence>
<dbReference type="RefSeq" id="WP_015399531.1">
    <property type="nucleotide sequence ID" value="NC_020302.1"/>
</dbReference>
<dbReference type="InterPro" id="IPR003018">
    <property type="entry name" value="GAF"/>
</dbReference>
<dbReference type="STRING" id="1121362.A605_00455"/>
<protein>
    <submittedName>
        <fullName evidence="3">Nif-specific regulatory protein</fullName>
    </submittedName>
</protein>
<dbReference type="SMART" id="SM00065">
    <property type="entry name" value="GAF"/>
    <property type="match status" value="1"/>
</dbReference>
<dbReference type="PATRIC" id="fig|1121362.3.peg.87"/>
<dbReference type="Gene3D" id="3.30.450.40">
    <property type="match status" value="1"/>
</dbReference>
<keyword evidence="4" id="KW-1185">Reference proteome</keyword>
<dbReference type="PANTHER" id="PTHR33744">
    <property type="entry name" value="CARBOHYDRATE DIACID REGULATOR"/>
    <property type="match status" value="1"/>
</dbReference>